<feature type="transmembrane region" description="Helical" evidence="1">
    <location>
        <begin position="74"/>
        <end position="101"/>
    </location>
</feature>
<evidence type="ECO:0000313" key="2">
    <source>
        <dbReference type="EMBL" id="PQO34455.1"/>
    </source>
</evidence>
<evidence type="ECO:0000313" key="3">
    <source>
        <dbReference type="Proteomes" id="UP000238322"/>
    </source>
</evidence>
<feature type="transmembrane region" description="Helical" evidence="1">
    <location>
        <begin position="210"/>
        <end position="233"/>
    </location>
</feature>
<feature type="transmembrane region" description="Helical" evidence="1">
    <location>
        <begin position="113"/>
        <end position="132"/>
    </location>
</feature>
<accession>A0A2S8FQJ4</accession>
<reference evidence="2 3" key="1">
    <citation type="submission" date="2018-02" db="EMBL/GenBank/DDBJ databases">
        <title>Comparative genomes isolates from brazilian mangrove.</title>
        <authorList>
            <person name="Araujo J.E."/>
            <person name="Taketani R.G."/>
            <person name="Silva M.C.P."/>
            <person name="Loureco M.V."/>
            <person name="Andreote F.D."/>
        </authorList>
    </citation>
    <scope>NUCLEOTIDE SEQUENCE [LARGE SCALE GENOMIC DNA]</scope>
    <source>
        <strain evidence="2 3">Hex-1 MGV</strain>
    </source>
</reference>
<dbReference type="RefSeq" id="WP_105330186.1">
    <property type="nucleotide sequence ID" value="NZ_PUHY01000010.1"/>
</dbReference>
<evidence type="ECO:0000256" key="1">
    <source>
        <dbReference type="SAM" id="Phobius"/>
    </source>
</evidence>
<dbReference type="AlphaFoldDB" id="A0A2S8FQJ4"/>
<proteinExistence type="predicted"/>
<keyword evidence="1" id="KW-0472">Membrane</keyword>
<gene>
    <name evidence="2" type="ORF">C5Y83_13125</name>
</gene>
<sequence>MSPPSPEIDSPEPHNPFQSPAMTEVEAIEPEHLEKLTLPSWRLVVGCVLVVSGILGVTWSSFPDFQLPETIGGGLILTFIVCLLIVAVTAGMGISLFIQAVRRREFSRLMPGHWRLIAFATSIVGQVVVGIVDLFAGTVKTNGLGYFLVYMPEAILAFAFYGWVLRTTQETKWWRQYAWICVVYYLSIGSETIARWLVYQKGFGSPWNPYNGFEVAYVLAGLVAMIAFIAAMLADDRRQTKRDWYHAVGLVMPPFALFATWMMFAIIIRAD</sequence>
<keyword evidence="1" id="KW-0812">Transmembrane</keyword>
<dbReference type="EMBL" id="PUHY01000010">
    <property type="protein sequence ID" value="PQO34455.1"/>
    <property type="molecule type" value="Genomic_DNA"/>
</dbReference>
<organism evidence="2 3">
    <name type="scientific">Blastopirellula marina</name>
    <dbReference type="NCBI Taxonomy" id="124"/>
    <lineage>
        <taxon>Bacteria</taxon>
        <taxon>Pseudomonadati</taxon>
        <taxon>Planctomycetota</taxon>
        <taxon>Planctomycetia</taxon>
        <taxon>Pirellulales</taxon>
        <taxon>Pirellulaceae</taxon>
        <taxon>Blastopirellula</taxon>
    </lineage>
</organism>
<feature type="transmembrane region" description="Helical" evidence="1">
    <location>
        <begin position="245"/>
        <end position="268"/>
    </location>
</feature>
<dbReference type="OrthoDB" id="289956at2"/>
<name>A0A2S8FQJ4_9BACT</name>
<dbReference type="Proteomes" id="UP000238322">
    <property type="component" value="Unassembled WGS sequence"/>
</dbReference>
<comment type="caution">
    <text evidence="2">The sequence shown here is derived from an EMBL/GenBank/DDBJ whole genome shotgun (WGS) entry which is preliminary data.</text>
</comment>
<feature type="transmembrane region" description="Helical" evidence="1">
    <location>
        <begin position="177"/>
        <end position="198"/>
    </location>
</feature>
<protein>
    <submittedName>
        <fullName evidence="2">Uncharacterized protein</fullName>
    </submittedName>
</protein>
<keyword evidence="1" id="KW-1133">Transmembrane helix</keyword>
<feature type="transmembrane region" description="Helical" evidence="1">
    <location>
        <begin position="144"/>
        <end position="165"/>
    </location>
</feature>
<feature type="transmembrane region" description="Helical" evidence="1">
    <location>
        <begin position="43"/>
        <end position="62"/>
    </location>
</feature>